<dbReference type="Proteomes" id="UP000524450">
    <property type="component" value="Unassembled WGS sequence"/>
</dbReference>
<dbReference type="AlphaFoldDB" id="A0A840FXZ5"/>
<proteinExistence type="predicted"/>
<name>A0A840FXZ5_9BURK</name>
<organism evidence="1 2">
    <name type="scientific">Variovorax guangxiensis</name>
    <dbReference type="NCBI Taxonomy" id="1775474"/>
    <lineage>
        <taxon>Bacteria</taxon>
        <taxon>Pseudomonadati</taxon>
        <taxon>Pseudomonadota</taxon>
        <taxon>Betaproteobacteria</taxon>
        <taxon>Burkholderiales</taxon>
        <taxon>Comamonadaceae</taxon>
        <taxon>Variovorax</taxon>
    </lineage>
</organism>
<comment type="caution">
    <text evidence="1">The sequence shown here is derived from an EMBL/GenBank/DDBJ whole genome shotgun (WGS) entry which is preliminary data.</text>
</comment>
<accession>A0A840FXZ5</accession>
<sequence>MKYQATIDQINLGKLTRDELRTMRSRAQAKLDEGDTESRTVLQALDSAVAKDSGIIFMGFCPNGDLTNRLDDEWKRQGICTFDFDDSKDQMNLFRGICAGDLIILKKSEKFGQTMSLHGHGRVVGTDTGPDGRRLLKVNWSPAGLFPSEVPMMGCQSTVNLRSMQTVEGAMPHEFFEWANLPRSAST</sequence>
<evidence type="ECO:0000313" key="2">
    <source>
        <dbReference type="Proteomes" id="UP000524450"/>
    </source>
</evidence>
<dbReference type="RefSeq" id="WP_184641030.1">
    <property type="nucleotide sequence ID" value="NZ_JACIFZ010000006.1"/>
</dbReference>
<evidence type="ECO:0000313" key="1">
    <source>
        <dbReference type="EMBL" id="MBB4223947.1"/>
    </source>
</evidence>
<dbReference type="EMBL" id="JACIFZ010000006">
    <property type="protein sequence ID" value="MBB4223947.1"/>
    <property type="molecule type" value="Genomic_DNA"/>
</dbReference>
<protein>
    <submittedName>
        <fullName evidence="1">Uncharacterized protein</fullName>
    </submittedName>
</protein>
<gene>
    <name evidence="1" type="ORF">GGD71_004738</name>
</gene>
<reference evidence="1 2" key="1">
    <citation type="submission" date="2020-08" db="EMBL/GenBank/DDBJ databases">
        <title>Genomic Encyclopedia of Type Strains, Phase IV (KMG-V): Genome sequencing to study the core and pangenomes of soil and plant-associated prokaryotes.</title>
        <authorList>
            <person name="Whitman W."/>
        </authorList>
    </citation>
    <scope>NUCLEOTIDE SEQUENCE [LARGE SCALE GENOMIC DNA]</scope>
    <source>
        <strain evidence="1 2">34/80</strain>
    </source>
</reference>